<dbReference type="EC" id="3.4.24.-" evidence="7"/>
<evidence type="ECO:0000256" key="4">
    <source>
        <dbReference type="ARBA" id="ARBA00022833"/>
    </source>
</evidence>
<dbReference type="Proteomes" id="UP000035880">
    <property type="component" value="Chromosome 2L"/>
</dbReference>
<reference evidence="9" key="1">
    <citation type="journal article" date="2013" name="Genome Res.">
        <title>A second-generation assembly of the Drosophila simulans genome provides new insights into patterns of lineage-specific divergence.</title>
        <authorList>
            <person name="Hu T.T."/>
            <person name="Eisen M.B."/>
            <person name="Thornton K.R."/>
            <person name="Andolfatto P."/>
        </authorList>
    </citation>
    <scope>NUCLEOTIDE SEQUENCE [LARGE SCALE GENOMIC DNA]</scope>
    <source>
        <strain evidence="9">W501</strain>
    </source>
</reference>
<dbReference type="AlphaFoldDB" id="A0A0J9R2S3"/>
<keyword evidence="2 6" id="KW-0479">Metal-binding</keyword>
<dbReference type="PANTHER" id="PTHR10127">
    <property type="entry name" value="DISCOIDIN, CUB, EGF, LAMININ , AND ZINC METALLOPROTEASE DOMAIN CONTAINING"/>
    <property type="match status" value="1"/>
</dbReference>
<feature type="signal peptide" evidence="7">
    <location>
        <begin position="1"/>
        <end position="18"/>
    </location>
</feature>
<dbReference type="InterPro" id="IPR024079">
    <property type="entry name" value="MetalloPept_cat_dom_sf"/>
</dbReference>
<keyword evidence="5 6" id="KW-0482">Metalloprotease</keyword>
<dbReference type="CDD" id="cd04280">
    <property type="entry name" value="ZnMc_astacin_like"/>
    <property type="match status" value="1"/>
</dbReference>
<evidence type="ECO:0000256" key="1">
    <source>
        <dbReference type="ARBA" id="ARBA00022670"/>
    </source>
</evidence>
<feature type="binding site" evidence="6">
    <location>
        <position position="140"/>
    </location>
    <ligand>
        <name>Zn(2+)</name>
        <dbReference type="ChEBI" id="CHEBI:29105"/>
        <note>catalytic</note>
    </ligand>
</feature>
<sequence>MHYLALAVIFGLGSSANGRPSIKLPEDDIILISEQLQYFEGNPEGRVVKSWSEYYWKGRTLVYSFAGGFSSLDIASIESAMAEISSKTCVKFRRTEYKREPQVVIQKEGSGCWSYVGYLGRTDQTLNLGSGCMSSRTIQHELLHALGFYHTQSDPQRDKYVRIQTDNIRSGHEHNFQRLRANGVTNYGLGYDYLSIMHYGPFAFSKNGKSTIVPLRSQAKIGQTTQMSPKDVQTLKRMYC</sequence>
<comment type="caution">
    <text evidence="6">Lacks conserved residue(s) required for the propagation of feature annotation.</text>
</comment>
<name>A0A0J9R2S3_DROSI</name>
<dbReference type="KEGG" id="dsi:Dsimw501_GD24015"/>
<keyword evidence="3 6" id="KW-0378">Hydrolase</keyword>
<gene>
    <name evidence="9" type="primary">Dsim\BG:BACR44L22.4</name>
    <name evidence="9" type="ORF">Dsimw501_GD24015</name>
</gene>
<feature type="domain" description="Peptidase M12A" evidence="8">
    <location>
        <begin position="46"/>
        <end position="240"/>
    </location>
</feature>
<feature type="binding site" evidence="6">
    <location>
        <position position="144"/>
    </location>
    <ligand>
        <name>Zn(2+)</name>
        <dbReference type="ChEBI" id="CHEBI:29105"/>
        <note>catalytic</note>
    </ligand>
</feature>
<accession>A0A0J9R2S3</accession>
<dbReference type="GO" id="GO:0004222">
    <property type="term" value="F:metalloendopeptidase activity"/>
    <property type="evidence" value="ECO:0007669"/>
    <property type="project" value="UniProtKB-UniRule"/>
</dbReference>
<dbReference type="OrthoDB" id="291007at2759"/>
<evidence type="ECO:0000256" key="5">
    <source>
        <dbReference type="ARBA" id="ARBA00023049"/>
    </source>
</evidence>
<dbReference type="Gene3D" id="3.40.390.10">
    <property type="entry name" value="Collagenase (Catalytic Domain)"/>
    <property type="match status" value="1"/>
</dbReference>
<dbReference type="SUPFAM" id="SSF55486">
    <property type="entry name" value="Metalloproteases ('zincins'), catalytic domain"/>
    <property type="match status" value="1"/>
</dbReference>
<evidence type="ECO:0000256" key="7">
    <source>
        <dbReference type="RuleBase" id="RU361183"/>
    </source>
</evidence>
<keyword evidence="1 6" id="KW-0645">Protease</keyword>
<organism evidence="9">
    <name type="scientific">Drosophila simulans</name>
    <name type="common">Fruit fly</name>
    <dbReference type="NCBI Taxonomy" id="7240"/>
    <lineage>
        <taxon>Eukaryota</taxon>
        <taxon>Metazoa</taxon>
        <taxon>Ecdysozoa</taxon>
        <taxon>Arthropoda</taxon>
        <taxon>Hexapoda</taxon>
        <taxon>Insecta</taxon>
        <taxon>Pterygota</taxon>
        <taxon>Neoptera</taxon>
        <taxon>Endopterygota</taxon>
        <taxon>Diptera</taxon>
        <taxon>Brachycera</taxon>
        <taxon>Muscomorpha</taxon>
        <taxon>Ephydroidea</taxon>
        <taxon>Drosophilidae</taxon>
        <taxon>Drosophila</taxon>
        <taxon>Sophophora</taxon>
    </lineage>
</organism>
<feature type="active site" evidence="6">
    <location>
        <position position="141"/>
    </location>
</feature>
<evidence type="ECO:0000313" key="9">
    <source>
        <dbReference type="EMBL" id="KMY90391.1"/>
    </source>
</evidence>
<feature type="binding site" evidence="6">
    <location>
        <position position="150"/>
    </location>
    <ligand>
        <name>Zn(2+)</name>
        <dbReference type="ChEBI" id="CHEBI:29105"/>
        <note>catalytic</note>
    </ligand>
</feature>
<proteinExistence type="predicted"/>
<dbReference type="EMBL" id="CM002910">
    <property type="protein sequence ID" value="KMY90391.1"/>
    <property type="molecule type" value="Genomic_DNA"/>
</dbReference>
<dbReference type="GO" id="GO:0006508">
    <property type="term" value="P:proteolysis"/>
    <property type="evidence" value="ECO:0007669"/>
    <property type="project" value="UniProtKB-KW"/>
</dbReference>
<protein>
    <recommendedName>
        <fullName evidence="7">Metalloendopeptidase</fullName>
        <ecNumber evidence="7">3.4.24.-</ecNumber>
    </recommendedName>
</protein>
<dbReference type="FunFam" id="3.40.390.10:FF:000128">
    <property type="entry name" value="Metalloendopeptidase"/>
    <property type="match status" value="1"/>
</dbReference>
<keyword evidence="7" id="KW-0732">Signal</keyword>
<dbReference type="PROSITE" id="PS51864">
    <property type="entry name" value="ASTACIN"/>
    <property type="match status" value="1"/>
</dbReference>
<dbReference type="PRINTS" id="PR00480">
    <property type="entry name" value="ASTACIN"/>
</dbReference>
<dbReference type="GO" id="GO:0008270">
    <property type="term" value="F:zinc ion binding"/>
    <property type="evidence" value="ECO:0007669"/>
    <property type="project" value="UniProtKB-UniRule"/>
</dbReference>
<evidence type="ECO:0000259" key="8">
    <source>
        <dbReference type="PROSITE" id="PS51864"/>
    </source>
</evidence>
<keyword evidence="4 6" id="KW-0862">Zinc</keyword>
<comment type="cofactor">
    <cofactor evidence="6 7">
        <name>Zn(2+)</name>
        <dbReference type="ChEBI" id="CHEBI:29105"/>
    </cofactor>
    <text evidence="6 7">Binds 1 zinc ion per subunit.</text>
</comment>
<dbReference type="Pfam" id="PF01400">
    <property type="entry name" value="Astacin"/>
    <property type="match status" value="1"/>
</dbReference>
<evidence type="ECO:0000256" key="2">
    <source>
        <dbReference type="ARBA" id="ARBA00022723"/>
    </source>
</evidence>
<reference evidence="9" key="2">
    <citation type="submission" date="2014-06" db="EMBL/GenBank/DDBJ databases">
        <authorList>
            <person name="Hu T."/>
            <person name="Eisen M.B."/>
            <person name="Thornton K.R."/>
            <person name="Andolfatto P."/>
        </authorList>
    </citation>
    <scope>NUCLEOTIDE SEQUENCE</scope>
    <source>
        <strain evidence="9">W501</strain>
    </source>
</reference>
<evidence type="ECO:0000256" key="6">
    <source>
        <dbReference type="PROSITE-ProRule" id="PRU01211"/>
    </source>
</evidence>
<dbReference type="SMART" id="SM00235">
    <property type="entry name" value="ZnMc"/>
    <property type="match status" value="1"/>
</dbReference>
<dbReference type="InterPro" id="IPR034035">
    <property type="entry name" value="Astacin-like_dom"/>
</dbReference>
<evidence type="ECO:0000256" key="3">
    <source>
        <dbReference type="ARBA" id="ARBA00022801"/>
    </source>
</evidence>
<dbReference type="InterPro" id="IPR006026">
    <property type="entry name" value="Peptidase_Metallo"/>
</dbReference>
<reference evidence="9" key="3">
    <citation type="submission" date="2015-04" db="EMBL/GenBank/DDBJ databases">
        <authorList>
            <consortium name="FlyBase"/>
        </authorList>
    </citation>
    <scope>NUCLEOTIDE SEQUENCE</scope>
    <source>
        <strain evidence="9">W501</strain>
    </source>
</reference>
<dbReference type="PANTHER" id="PTHR10127:SF780">
    <property type="entry name" value="METALLOENDOPEPTIDASE"/>
    <property type="match status" value="1"/>
</dbReference>
<dbReference type="InterPro" id="IPR001506">
    <property type="entry name" value="Peptidase_M12A"/>
</dbReference>
<feature type="chain" id="PRO_5005120512" description="Metalloendopeptidase" evidence="7">
    <location>
        <begin position="19"/>
        <end position="240"/>
    </location>
</feature>